<protein>
    <submittedName>
        <fullName evidence="3">Uncharacterized protein</fullName>
    </submittedName>
</protein>
<proteinExistence type="predicted"/>
<keyword evidence="2" id="KW-0732">Signal</keyword>
<dbReference type="EMBL" id="CAAKMV010000145">
    <property type="protein sequence ID" value="VIO60470.1"/>
    <property type="molecule type" value="Genomic_DNA"/>
</dbReference>
<sequence>MATRLLFTLLGFLSLGRVGVAMFINPPPTESQIGNPIYELGQEIKIRWNTNADFTDLMMWQTDTGKRYNLQSNSKSKEYTWIASYQCIDPAGGDSFSLWLFETGQLGSLFSSHTLNITDPTSTTQSATQSTRTTQPQTKTTSKATETTDEPT</sequence>
<gene>
    <name evidence="3" type="ORF">FUG_LOCUS402474</name>
</gene>
<dbReference type="AlphaFoldDB" id="A0A4U9F1R0"/>
<feature type="signal peptide" evidence="2">
    <location>
        <begin position="1"/>
        <end position="21"/>
    </location>
</feature>
<evidence type="ECO:0000256" key="2">
    <source>
        <dbReference type="SAM" id="SignalP"/>
    </source>
</evidence>
<reference evidence="3" key="1">
    <citation type="submission" date="2019-04" db="EMBL/GenBank/DDBJ databases">
        <authorList>
            <person name="Melise S."/>
            <person name="Noan J."/>
            <person name="Okalmin O."/>
        </authorList>
    </citation>
    <scope>NUCLEOTIDE SEQUENCE</scope>
    <source>
        <strain evidence="3">FN9</strain>
    </source>
</reference>
<name>A0A4U9F1R0_GIBZA</name>
<evidence type="ECO:0000313" key="3">
    <source>
        <dbReference type="EMBL" id="VIO60470.1"/>
    </source>
</evidence>
<organism evidence="3">
    <name type="scientific">Gibberella zeae</name>
    <name type="common">Wheat head blight fungus</name>
    <name type="synonym">Fusarium graminearum</name>
    <dbReference type="NCBI Taxonomy" id="5518"/>
    <lineage>
        <taxon>Eukaryota</taxon>
        <taxon>Fungi</taxon>
        <taxon>Dikarya</taxon>
        <taxon>Ascomycota</taxon>
        <taxon>Pezizomycotina</taxon>
        <taxon>Sordariomycetes</taxon>
        <taxon>Hypocreomycetidae</taxon>
        <taxon>Hypocreales</taxon>
        <taxon>Nectriaceae</taxon>
        <taxon>Fusarium</taxon>
    </lineage>
</organism>
<feature type="region of interest" description="Disordered" evidence="1">
    <location>
        <begin position="120"/>
        <end position="152"/>
    </location>
</feature>
<feature type="chain" id="PRO_5044262511" evidence="2">
    <location>
        <begin position="22"/>
        <end position="152"/>
    </location>
</feature>
<feature type="compositionally biased region" description="Low complexity" evidence="1">
    <location>
        <begin position="120"/>
        <end position="145"/>
    </location>
</feature>
<evidence type="ECO:0000256" key="1">
    <source>
        <dbReference type="SAM" id="MobiDB-lite"/>
    </source>
</evidence>
<accession>A0A4U9F1R0</accession>